<accession>A0A5C5ZFH5</accession>
<proteinExistence type="predicted"/>
<dbReference type="InterPro" id="IPR017850">
    <property type="entry name" value="Alkaline_phosphatase_core_sf"/>
</dbReference>
<sequence length="49" mass="5596">MLRPAEQLYRTEEDPYEMVNLADDPELAKTFRLAVSCSGEVSSHPREDV</sequence>
<reference evidence="1 2" key="1">
    <citation type="submission" date="2019-02" db="EMBL/GenBank/DDBJ databases">
        <title>Deep-cultivation of Planctomycetes and their phenomic and genomic characterization uncovers novel biology.</title>
        <authorList>
            <person name="Wiegand S."/>
            <person name="Jogler M."/>
            <person name="Boedeker C."/>
            <person name="Pinto D."/>
            <person name="Vollmers J."/>
            <person name="Rivas-Marin E."/>
            <person name="Kohn T."/>
            <person name="Peeters S.H."/>
            <person name="Heuer A."/>
            <person name="Rast P."/>
            <person name="Oberbeckmann S."/>
            <person name="Bunk B."/>
            <person name="Jeske O."/>
            <person name="Meyerdierks A."/>
            <person name="Storesund J.E."/>
            <person name="Kallscheuer N."/>
            <person name="Luecker S."/>
            <person name="Lage O.M."/>
            <person name="Pohl T."/>
            <person name="Merkel B.J."/>
            <person name="Hornburger P."/>
            <person name="Mueller R.-W."/>
            <person name="Bruemmer F."/>
            <person name="Labrenz M."/>
            <person name="Spormann A.M."/>
            <person name="Op Den Camp H."/>
            <person name="Overmann J."/>
            <person name="Amann R."/>
            <person name="Jetten M.S.M."/>
            <person name="Mascher T."/>
            <person name="Medema M.H."/>
            <person name="Devos D.P."/>
            <person name="Kaster A.-K."/>
            <person name="Ovreas L."/>
            <person name="Rohde M."/>
            <person name="Galperin M.Y."/>
            <person name="Jogler C."/>
        </authorList>
    </citation>
    <scope>NUCLEOTIDE SEQUENCE [LARGE SCALE GENOMIC DNA]</scope>
    <source>
        <strain evidence="1 2">Pla100</strain>
    </source>
</reference>
<keyword evidence="2" id="KW-1185">Reference proteome</keyword>
<evidence type="ECO:0008006" key="3">
    <source>
        <dbReference type="Google" id="ProtNLM"/>
    </source>
</evidence>
<dbReference type="Gene3D" id="3.40.720.10">
    <property type="entry name" value="Alkaline Phosphatase, subunit A"/>
    <property type="match status" value="1"/>
</dbReference>
<name>A0A5C5ZFH5_9BACT</name>
<dbReference type="Proteomes" id="UP000316213">
    <property type="component" value="Unassembled WGS sequence"/>
</dbReference>
<evidence type="ECO:0000313" key="2">
    <source>
        <dbReference type="Proteomes" id="UP000316213"/>
    </source>
</evidence>
<comment type="caution">
    <text evidence="1">The sequence shown here is derived from an EMBL/GenBank/DDBJ whole genome shotgun (WGS) entry which is preliminary data.</text>
</comment>
<organism evidence="1 2">
    <name type="scientific">Neorhodopirellula pilleata</name>
    <dbReference type="NCBI Taxonomy" id="2714738"/>
    <lineage>
        <taxon>Bacteria</taxon>
        <taxon>Pseudomonadati</taxon>
        <taxon>Planctomycetota</taxon>
        <taxon>Planctomycetia</taxon>
        <taxon>Pirellulales</taxon>
        <taxon>Pirellulaceae</taxon>
        <taxon>Neorhodopirellula</taxon>
    </lineage>
</organism>
<dbReference type="AlphaFoldDB" id="A0A5C5ZFH5"/>
<evidence type="ECO:0000313" key="1">
    <source>
        <dbReference type="EMBL" id="TWT86134.1"/>
    </source>
</evidence>
<gene>
    <name evidence="1" type="ORF">Pla100_61790</name>
</gene>
<protein>
    <recommendedName>
        <fullName evidence="3">Sulfatase</fullName>
    </recommendedName>
</protein>
<dbReference type="EMBL" id="SJPM01000040">
    <property type="protein sequence ID" value="TWT86134.1"/>
    <property type="molecule type" value="Genomic_DNA"/>
</dbReference>